<sequence>MGKAWLKTTAADSDIDRDNALAAGLRSSSCGMALPQRKKTIEIVSHALEQLAALVWIWIRVCHCWTNKTPVLRGRDTHADAEENLWHSFWVFALCAKAHG</sequence>
<name>A0AAU9FBC7_DROMD</name>
<evidence type="ECO:0000313" key="1">
    <source>
        <dbReference type="EMBL" id="BFF92975.1"/>
    </source>
</evidence>
<evidence type="ECO:0000313" key="2">
    <source>
        <dbReference type="Proteomes" id="UP001500889"/>
    </source>
</evidence>
<gene>
    <name evidence="1" type="ORF">DMAD_10914</name>
</gene>
<dbReference type="AlphaFoldDB" id="A0AAU9FBC7"/>
<organism evidence="1 2">
    <name type="scientific">Drosophila madeirensis</name>
    <name type="common">Fruit fly</name>
    <dbReference type="NCBI Taxonomy" id="30013"/>
    <lineage>
        <taxon>Eukaryota</taxon>
        <taxon>Metazoa</taxon>
        <taxon>Ecdysozoa</taxon>
        <taxon>Arthropoda</taxon>
        <taxon>Hexapoda</taxon>
        <taxon>Insecta</taxon>
        <taxon>Pterygota</taxon>
        <taxon>Neoptera</taxon>
        <taxon>Endopterygota</taxon>
        <taxon>Diptera</taxon>
        <taxon>Brachycera</taxon>
        <taxon>Muscomorpha</taxon>
        <taxon>Ephydroidea</taxon>
        <taxon>Drosophilidae</taxon>
        <taxon>Drosophila</taxon>
        <taxon>Sophophora</taxon>
    </lineage>
</organism>
<accession>A0AAU9FBC7</accession>
<protein>
    <submittedName>
        <fullName evidence="1">Uncharacterized protein</fullName>
    </submittedName>
</protein>
<dbReference type="EMBL" id="AP029263">
    <property type="protein sequence ID" value="BFF92975.1"/>
    <property type="molecule type" value="Genomic_DNA"/>
</dbReference>
<proteinExistence type="predicted"/>
<dbReference type="Proteomes" id="UP001500889">
    <property type="component" value="Chromosome O"/>
</dbReference>
<reference evidence="1 2" key="1">
    <citation type="submission" date="2024-02" db="EMBL/GenBank/DDBJ databases">
        <title>A chromosome-level genome assembly of Drosophila madeirensis, a fruit fly species endemic to Madeira island.</title>
        <authorList>
            <person name="Tomihara K."/>
            <person name="Llopart A."/>
            <person name="Yamamoto D."/>
        </authorList>
    </citation>
    <scope>NUCLEOTIDE SEQUENCE [LARGE SCALE GENOMIC DNA]</scope>
    <source>
        <strain evidence="1 2">RF1</strain>
    </source>
</reference>
<keyword evidence="2" id="KW-1185">Reference proteome</keyword>